<evidence type="ECO:0000313" key="1">
    <source>
        <dbReference type="EMBL" id="EGJ71989.1"/>
    </source>
</evidence>
<dbReference type="OrthoDB" id="1076946at2"/>
<dbReference type="eggNOG" id="ENOG503371Q">
    <property type="taxonomic scope" value="Bacteria"/>
</dbReference>
<proteinExistence type="predicted"/>
<reference evidence="1 2" key="1">
    <citation type="journal article" date="2011" name="Stand. Genomic Sci.">
        <title>Non-contiguous finished genome sequence of Bacteroides coprosuis type strain (PC139).</title>
        <authorList>
            <person name="Land M."/>
            <person name="Held B."/>
            <person name="Gronow S."/>
            <person name="Abt B."/>
            <person name="Lucas S."/>
            <person name="Del Rio T.G."/>
            <person name="Nolan M."/>
            <person name="Tice H."/>
            <person name="Cheng J.F."/>
            <person name="Pitluck S."/>
            <person name="Liolios K."/>
            <person name="Pagani I."/>
            <person name="Ivanova N."/>
            <person name="Mavromatis K."/>
            <person name="Mikhailova N."/>
            <person name="Pati A."/>
            <person name="Tapia R."/>
            <person name="Han C."/>
            <person name="Goodwin L."/>
            <person name="Chen A."/>
            <person name="Palaniappan K."/>
            <person name="Hauser L."/>
            <person name="Brambilla E.M."/>
            <person name="Rohde M."/>
            <person name="Goker M."/>
            <person name="Detter J.C."/>
            <person name="Woyke T."/>
            <person name="Bristow J."/>
            <person name="Eisen J.A."/>
            <person name="Markowitz V."/>
            <person name="Hugenholtz P."/>
            <person name="Kyrpides N.C."/>
            <person name="Klenk H.P."/>
            <person name="Lapidus A."/>
        </authorList>
    </citation>
    <scope>NUCLEOTIDE SEQUENCE [LARGE SCALE GENOMIC DNA]</scope>
    <source>
        <strain evidence="1 2">DSM 18011</strain>
    </source>
</reference>
<dbReference type="HOGENOM" id="CLU_149252_1_0_10"/>
<accession>F3ZRQ0</accession>
<dbReference type="AlphaFoldDB" id="F3ZRQ0"/>
<dbReference type="STRING" id="679937.Bcop_1800"/>
<protein>
    <submittedName>
        <fullName evidence="1">Putative periplasmic protein</fullName>
    </submittedName>
</protein>
<evidence type="ECO:0000313" key="2">
    <source>
        <dbReference type="Proteomes" id="UP000018439"/>
    </source>
</evidence>
<keyword evidence="2" id="KW-1185">Reference proteome</keyword>
<dbReference type="EMBL" id="CM001167">
    <property type="protein sequence ID" value="EGJ71989.1"/>
    <property type="molecule type" value="Genomic_DNA"/>
</dbReference>
<sequence>MSLFELKFEAENIHTSLDRRENYRMVGFSNDSYVYKNYVILQRAICSSSQDHSIYLEWNGNVCTNTIHKATLSFHLFTIEFNSTRIIVDLSNVSLDLKIINYLESILGNLLEIKMM</sequence>
<organism evidence="1 2">
    <name type="scientific">Bacteroides coprosuis DSM 18011</name>
    <dbReference type="NCBI Taxonomy" id="679937"/>
    <lineage>
        <taxon>Bacteria</taxon>
        <taxon>Pseudomonadati</taxon>
        <taxon>Bacteroidota</taxon>
        <taxon>Bacteroidia</taxon>
        <taxon>Bacteroidales</taxon>
        <taxon>Bacteroidaceae</taxon>
        <taxon>Bacteroides</taxon>
    </lineage>
</organism>
<dbReference type="Proteomes" id="UP000018439">
    <property type="component" value="Chromosome"/>
</dbReference>
<gene>
    <name evidence="1" type="ORF">Bcop_1800</name>
</gene>
<name>F3ZRQ0_9BACE</name>